<dbReference type="PANTHER" id="PTHR31435:SF9">
    <property type="entry name" value="PROTEIN NATD1"/>
    <property type="match status" value="1"/>
</dbReference>
<dbReference type="InterPro" id="IPR045057">
    <property type="entry name" value="Gcn5-rel_NAT"/>
</dbReference>
<dbReference type="InterPro" id="IPR031165">
    <property type="entry name" value="GNAT_YJDJ"/>
</dbReference>
<proteinExistence type="predicted"/>
<dbReference type="CDD" id="cd04301">
    <property type="entry name" value="NAT_SF"/>
    <property type="match status" value="1"/>
</dbReference>
<dbReference type="PANTHER" id="PTHR31435">
    <property type="entry name" value="PROTEIN NATD1"/>
    <property type="match status" value="1"/>
</dbReference>
<dbReference type="EMBL" id="SACR01000001">
    <property type="protein sequence ID" value="RVU49858.1"/>
    <property type="molecule type" value="Genomic_DNA"/>
</dbReference>
<dbReference type="GO" id="GO:0016740">
    <property type="term" value="F:transferase activity"/>
    <property type="evidence" value="ECO:0007669"/>
    <property type="project" value="UniProtKB-KW"/>
</dbReference>
<evidence type="ECO:0000259" key="1">
    <source>
        <dbReference type="PROSITE" id="PS51729"/>
    </source>
</evidence>
<dbReference type="PROSITE" id="PS51729">
    <property type="entry name" value="GNAT_YJDJ"/>
    <property type="match status" value="1"/>
</dbReference>
<protein>
    <submittedName>
        <fullName evidence="2">N-acetyltransferase</fullName>
    </submittedName>
</protein>
<sequence>MPQGLALCSYRRENGVLVLPHTLVPPALEGRGIAAALVQEALTWARQQGLRVRPTCSYVAAYMQRHPETQDLL</sequence>
<organism evidence="2 3">
    <name type="scientific">Rubrivivax rivuli</name>
    <dbReference type="NCBI Taxonomy" id="1862385"/>
    <lineage>
        <taxon>Bacteria</taxon>
        <taxon>Pseudomonadati</taxon>
        <taxon>Pseudomonadota</taxon>
        <taxon>Betaproteobacteria</taxon>
        <taxon>Burkholderiales</taxon>
        <taxon>Sphaerotilaceae</taxon>
        <taxon>Rubrivivax</taxon>
    </lineage>
</organism>
<feature type="domain" description="N-acetyltransferase" evidence="1">
    <location>
        <begin position="1"/>
        <end position="73"/>
    </location>
</feature>
<dbReference type="AlphaFoldDB" id="A0A437RSW0"/>
<dbReference type="InterPro" id="IPR016181">
    <property type="entry name" value="Acyl_CoA_acyltransferase"/>
</dbReference>
<dbReference type="Gene3D" id="3.40.630.30">
    <property type="match status" value="1"/>
</dbReference>
<gene>
    <name evidence="2" type="ORF">EOE66_01235</name>
</gene>
<accession>A0A437RSW0</accession>
<comment type="caution">
    <text evidence="2">The sequence shown here is derived from an EMBL/GenBank/DDBJ whole genome shotgun (WGS) entry which is preliminary data.</text>
</comment>
<dbReference type="Pfam" id="PF14542">
    <property type="entry name" value="Acetyltransf_CG"/>
    <property type="match status" value="1"/>
</dbReference>
<evidence type="ECO:0000313" key="2">
    <source>
        <dbReference type="EMBL" id="RVU49858.1"/>
    </source>
</evidence>
<reference evidence="2 3" key="1">
    <citation type="submission" date="2019-01" db="EMBL/GenBank/DDBJ databases">
        <authorList>
            <person name="Chen W.-M."/>
        </authorList>
    </citation>
    <scope>NUCLEOTIDE SEQUENCE [LARGE SCALE GENOMIC DNA]</scope>
    <source>
        <strain evidence="2 3">KYPY4</strain>
    </source>
</reference>
<dbReference type="OrthoDB" id="9813275at2"/>
<keyword evidence="3" id="KW-1185">Reference proteome</keyword>
<dbReference type="SUPFAM" id="SSF55729">
    <property type="entry name" value="Acyl-CoA N-acyltransferases (Nat)"/>
    <property type="match status" value="1"/>
</dbReference>
<evidence type="ECO:0000313" key="3">
    <source>
        <dbReference type="Proteomes" id="UP000285575"/>
    </source>
</evidence>
<name>A0A437RSW0_9BURK</name>
<dbReference type="Proteomes" id="UP000285575">
    <property type="component" value="Unassembled WGS sequence"/>
</dbReference>
<keyword evidence="2" id="KW-0808">Transferase</keyword>